<proteinExistence type="predicted"/>
<organism evidence="1">
    <name type="scientific">Anguilla anguilla</name>
    <name type="common">European freshwater eel</name>
    <name type="synonym">Muraena anguilla</name>
    <dbReference type="NCBI Taxonomy" id="7936"/>
    <lineage>
        <taxon>Eukaryota</taxon>
        <taxon>Metazoa</taxon>
        <taxon>Chordata</taxon>
        <taxon>Craniata</taxon>
        <taxon>Vertebrata</taxon>
        <taxon>Euteleostomi</taxon>
        <taxon>Actinopterygii</taxon>
        <taxon>Neopterygii</taxon>
        <taxon>Teleostei</taxon>
        <taxon>Anguilliformes</taxon>
        <taxon>Anguillidae</taxon>
        <taxon>Anguilla</taxon>
    </lineage>
</organism>
<evidence type="ECO:0000313" key="1">
    <source>
        <dbReference type="EMBL" id="JAH62016.1"/>
    </source>
</evidence>
<name>A0A0E9U849_ANGAN</name>
<dbReference type="EMBL" id="GBXM01046561">
    <property type="protein sequence ID" value="JAH62016.1"/>
    <property type="molecule type" value="Transcribed_RNA"/>
</dbReference>
<protein>
    <submittedName>
        <fullName evidence="1">Uncharacterized protein</fullName>
    </submittedName>
</protein>
<dbReference type="AlphaFoldDB" id="A0A0E9U849"/>
<reference evidence="1" key="1">
    <citation type="submission" date="2014-11" db="EMBL/GenBank/DDBJ databases">
        <authorList>
            <person name="Amaro Gonzalez C."/>
        </authorList>
    </citation>
    <scope>NUCLEOTIDE SEQUENCE</scope>
</reference>
<reference evidence="1" key="2">
    <citation type="journal article" date="2015" name="Fish Shellfish Immunol.">
        <title>Early steps in the European eel (Anguilla anguilla)-Vibrio vulnificus interaction in the gills: Role of the RtxA13 toxin.</title>
        <authorList>
            <person name="Callol A."/>
            <person name="Pajuelo D."/>
            <person name="Ebbesson L."/>
            <person name="Teles M."/>
            <person name="MacKenzie S."/>
            <person name="Amaro C."/>
        </authorList>
    </citation>
    <scope>NUCLEOTIDE SEQUENCE</scope>
</reference>
<accession>A0A0E9U849</accession>
<sequence>MPFQRIRCKLCHQRTAYGILKARLEGFINSEI</sequence>